<accession>A0A0A9HTB3</accession>
<sequence length="44" mass="5021">MVYSCCSNIFFLSVGVANCSDYFVCSFWDVLQVVPFLSLKYVLL</sequence>
<evidence type="ECO:0000313" key="1">
    <source>
        <dbReference type="EMBL" id="JAE36123.1"/>
    </source>
</evidence>
<protein>
    <submittedName>
        <fullName evidence="1">Uncharacterized protein</fullName>
    </submittedName>
</protein>
<organism evidence="1">
    <name type="scientific">Arundo donax</name>
    <name type="common">Giant reed</name>
    <name type="synonym">Donax arundinaceus</name>
    <dbReference type="NCBI Taxonomy" id="35708"/>
    <lineage>
        <taxon>Eukaryota</taxon>
        <taxon>Viridiplantae</taxon>
        <taxon>Streptophyta</taxon>
        <taxon>Embryophyta</taxon>
        <taxon>Tracheophyta</taxon>
        <taxon>Spermatophyta</taxon>
        <taxon>Magnoliopsida</taxon>
        <taxon>Liliopsida</taxon>
        <taxon>Poales</taxon>
        <taxon>Poaceae</taxon>
        <taxon>PACMAD clade</taxon>
        <taxon>Arundinoideae</taxon>
        <taxon>Arundineae</taxon>
        <taxon>Arundo</taxon>
    </lineage>
</organism>
<dbReference type="EMBL" id="GBRH01161773">
    <property type="protein sequence ID" value="JAE36123.1"/>
    <property type="molecule type" value="Transcribed_RNA"/>
</dbReference>
<name>A0A0A9HTB3_ARUDO</name>
<dbReference type="AlphaFoldDB" id="A0A0A9HTB3"/>
<reference evidence="1" key="1">
    <citation type="submission" date="2014-09" db="EMBL/GenBank/DDBJ databases">
        <authorList>
            <person name="Magalhaes I.L.F."/>
            <person name="Oliveira U."/>
            <person name="Santos F.R."/>
            <person name="Vidigal T.H.D.A."/>
            <person name="Brescovit A.D."/>
            <person name="Santos A.J."/>
        </authorList>
    </citation>
    <scope>NUCLEOTIDE SEQUENCE</scope>
    <source>
        <tissue evidence="1">Shoot tissue taken approximately 20 cm above the soil surface</tissue>
    </source>
</reference>
<proteinExistence type="predicted"/>
<reference evidence="1" key="2">
    <citation type="journal article" date="2015" name="Data Brief">
        <title>Shoot transcriptome of the giant reed, Arundo donax.</title>
        <authorList>
            <person name="Barrero R.A."/>
            <person name="Guerrero F.D."/>
            <person name="Moolhuijzen P."/>
            <person name="Goolsby J.A."/>
            <person name="Tidwell J."/>
            <person name="Bellgard S.E."/>
            <person name="Bellgard M.I."/>
        </authorList>
    </citation>
    <scope>NUCLEOTIDE SEQUENCE</scope>
    <source>
        <tissue evidence="1">Shoot tissue taken approximately 20 cm above the soil surface</tissue>
    </source>
</reference>